<reference evidence="2" key="1">
    <citation type="submission" date="2021-02" db="EMBL/GenBank/DDBJ databases">
        <authorList>
            <person name="Nowell W R."/>
        </authorList>
    </citation>
    <scope>NUCLEOTIDE SEQUENCE</scope>
</reference>
<evidence type="ECO:0000313" key="3">
    <source>
        <dbReference type="EMBL" id="CAF3560063.1"/>
    </source>
</evidence>
<accession>A0A813VEX6</accession>
<dbReference type="AlphaFoldDB" id="A0A813VEX6"/>
<name>A0A813VEX6_9BILA</name>
<evidence type="ECO:0000313" key="4">
    <source>
        <dbReference type="Proteomes" id="UP000663891"/>
    </source>
</evidence>
<gene>
    <name evidence="3" type="ORF">OKA104_LOCUS4541</name>
    <name evidence="2" type="ORF">VCS650_LOCUS6187</name>
</gene>
<proteinExistence type="predicted"/>
<organism evidence="2 4">
    <name type="scientific">Adineta steineri</name>
    <dbReference type="NCBI Taxonomy" id="433720"/>
    <lineage>
        <taxon>Eukaryota</taxon>
        <taxon>Metazoa</taxon>
        <taxon>Spiralia</taxon>
        <taxon>Gnathifera</taxon>
        <taxon>Rotifera</taxon>
        <taxon>Eurotatoria</taxon>
        <taxon>Bdelloidea</taxon>
        <taxon>Adinetida</taxon>
        <taxon>Adinetidae</taxon>
        <taxon>Adineta</taxon>
    </lineage>
</organism>
<protein>
    <submittedName>
        <fullName evidence="2">Uncharacterized protein</fullName>
    </submittedName>
</protein>
<evidence type="ECO:0000256" key="1">
    <source>
        <dbReference type="SAM" id="MobiDB-lite"/>
    </source>
</evidence>
<sequence>MACFVHNRRFLSKFHGTINQLRQSNEFTEVTLRQLPKRCCSCPEKQNNTTFSTIEPLLTSLNIDALRLICLQMEFKKYLTTNELLSQPTISNYTVLHFPISLDSKEQINLLNQFIDLQDQQLRILRHIHHVDFQFVTSTTCEQLLYEIIQIKYNLLVKCSNYQEAIQAINGILVIISAKDQLHADIAKHALQQQWSRFMKKIVWYSSYTTYDWRQNFPSKIKTKKSSNKQQHKIKNKTIFKKRGRTWQRMQEINELTEEEEEYMTEQYSDEDEDEDEEISPSLNSCLNFLNSRFENSNKVRRPRTHRRQHMLALAYAA</sequence>
<evidence type="ECO:0000313" key="2">
    <source>
        <dbReference type="EMBL" id="CAF0841951.1"/>
    </source>
</evidence>
<comment type="caution">
    <text evidence="2">The sequence shown here is derived from an EMBL/GenBank/DDBJ whole genome shotgun (WGS) entry which is preliminary data.</text>
</comment>
<dbReference type="OrthoDB" id="10001081at2759"/>
<feature type="region of interest" description="Disordered" evidence="1">
    <location>
        <begin position="259"/>
        <end position="279"/>
    </location>
</feature>
<dbReference type="EMBL" id="CAJNON010000037">
    <property type="protein sequence ID" value="CAF0841951.1"/>
    <property type="molecule type" value="Genomic_DNA"/>
</dbReference>
<dbReference type="Proteomes" id="UP000663891">
    <property type="component" value="Unassembled WGS sequence"/>
</dbReference>
<dbReference type="EMBL" id="CAJOAY010000148">
    <property type="protein sequence ID" value="CAF3560063.1"/>
    <property type="molecule type" value="Genomic_DNA"/>
</dbReference>
<dbReference type="Proteomes" id="UP000663881">
    <property type="component" value="Unassembled WGS sequence"/>
</dbReference>